<protein>
    <submittedName>
        <fullName evidence="2">Uncharacterized protein</fullName>
    </submittedName>
</protein>
<gene>
    <name evidence="2" type="ORF">METZ01_LOCUS245565</name>
</gene>
<evidence type="ECO:0000313" key="2">
    <source>
        <dbReference type="EMBL" id="SVB92711.1"/>
    </source>
</evidence>
<sequence>EAERGMVVVPLLKGNNEQPPWQV</sequence>
<reference evidence="2" key="1">
    <citation type="submission" date="2018-05" db="EMBL/GenBank/DDBJ databases">
        <authorList>
            <person name="Lanie J.A."/>
            <person name="Ng W.-L."/>
            <person name="Kazmierczak K.M."/>
            <person name="Andrzejewski T.M."/>
            <person name="Davidsen T.M."/>
            <person name="Wayne K.J."/>
            <person name="Tettelin H."/>
            <person name="Glass J.I."/>
            <person name="Rusch D."/>
            <person name="Podicherti R."/>
            <person name="Tsui H.-C.T."/>
            <person name="Winkler M.E."/>
        </authorList>
    </citation>
    <scope>NUCLEOTIDE SEQUENCE</scope>
</reference>
<feature type="region of interest" description="Disordered" evidence="1">
    <location>
        <begin position="1"/>
        <end position="23"/>
    </location>
</feature>
<name>A0A382I1Y9_9ZZZZ</name>
<feature type="non-terminal residue" evidence="2">
    <location>
        <position position="1"/>
    </location>
</feature>
<accession>A0A382I1Y9</accession>
<proteinExistence type="predicted"/>
<evidence type="ECO:0000256" key="1">
    <source>
        <dbReference type="SAM" id="MobiDB-lite"/>
    </source>
</evidence>
<dbReference type="EMBL" id="UINC01064234">
    <property type="protein sequence ID" value="SVB92711.1"/>
    <property type="molecule type" value="Genomic_DNA"/>
</dbReference>
<dbReference type="AlphaFoldDB" id="A0A382I1Y9"/>
<organism evidence="2">
    <name type="scientific">marine metagenome</name>
    <dbReference type="NCBI Taxonomy" id="408172"/>
    <lineage>
        <taxon>unclassified sequences</taxon>
        <taxon>metagenomes</taxon>
        <taxon>ecological metagenomes</taxon>
    </lineage>
</organism>